<comment type="caution">
    <text evidence="1">The sequence shown here is derived from an EMBL/GenBank/DDBJ whole genome shotgun (WGS) entry which is preliminary data.</text>
</comment>
<organism evidence="1 2">
    <name type="scientific">Trichinella papuae</name>
    <dbReference type="NCBI Taxonomy" id="268474"/>
    <lineage>
        <taxon>Eukaryota</taxon>
        <taxon>Metazoa</taxon>
        <taxon>Ecdysozoa</taxon>
        <taxon>Nematoda</taxon>
        <taxon>Enoplea</taxon>
        <taxon>Dorylaimia</taxon>
        <taxon>Trichinellida</taxon>
        <taxon>Trichinellidae</taxon>
        <taxon>Trichinella</taxon>
    </lineage>
</organism>
<name>A0A0V1MLS5_9BILA</name>
<gene>
    <name evidence="1" type="ORF">T10_782</name>
</gene>
<proteinExistence type="predicted"/>
<sequence>MTVLTSLKNNVPASQTGMQAYIDWAFHPHTSFIEIENEDFPNFSHNYRECDVVASRSYLKTVLQIFVVSDDDHYCFKHCDSVDVMCPCNGVDCSCDVVRPKIFTYPGGQLLRLL</sequence>
<keyword evidence="2" id="KW-1185">Reference proteome</keyword>
<evidence type="ECO:0000313" key="2">
    <source>
        <dbReference type="Proteomes" id="UP000054843"/>
    </source>
</evidence>
<dbReference type="EMBL" id="JYDO01000073">
    <property type="protein sequence ID" value="KRZ72795.1"/>
    <property type="molecule type" value="Genomic_DNA"/>
</dbReference>
<dbReference type="OrthoDB" id="10587886at2759"/>
<dbReference type="Proteomes" id="UP000054843">
    <property type="component" value="Unassembled WGS sequence"/>
</dbReference>
<dbReference type="AlphaFoldDB" id="A0A0V1MLS5"/>
<reference evidence="1 2" key="1">
    <citation type="submission" date="2015-01" db="EMBL/GenBank/DDBJ databases">
        <title>Evolution of Trichinella species and genotypes.</title>
        <authorList>
            <person name="Korhonen P.K."/>
            <person name="Edoardo P."/>
            <person name="Giuseppe L.R."/>
            <person name="Gasser R.B."/>
        </authorList>
    </citation>
    <scope>NUCLEOTIDE SEQUENCE [LARGE SCALE GENOMIC DNA]</scope>
    <source>
        <strain evidence="1">ISS1980</strain>
    </source>
</reference>
<evidence type="ECO:0000313" key="1">
    <source>
        <dbReference type="EMBL" id="KRZ72795.1"/>
    </source>
</evidence>
<protein>
    <submittedName>
        <fullName evidence="1">Uncharacterized protein</fullName>
    </submittedName>
</protein>
<accession>A0A0V1MLS5</accession>